<proteinExistence type="inferred from homology"/>
<accession>A0AAN7HA15</accession>
<reference evidence="4" key="1">
    <citation type="journal article" date="2023" name="Mol. Phylogenet. Evol.">
        <title>Genome-scale phylogeny and comparative genomics of the fungal order Sordariales.</title>
        <authorList>
            <person name="Hensen N."/>
            <person name="Bonometti L."/>
            <person name="Westerberg I."/>
            <person name="Brannstrom I.O."/>
            <person name="Guillou S."/>
            <person name="Cros-Aarteil S."/>
            <person name="Calhoun S."/>
            <person name="Haridas S."/>
            <person name="Kuo A."/>
            <person name="Mondo S."/>
            <person name="Pangilinan J."/>
            <person name="Riley R."/>
            <person name="LaButti K."/>
            <person name="Andreopoulos B."/>
            <person name="Lipzen A."/>
            <person name="Chen C."/>
            <person name="Yan M."/>
            <person name="Daum C."/>
            <person name="Ng V."/>
            <person name="Clum A."/>
            <person name="Steindorff A."/>
            <person name="Ohm R.A."/>
            <person name="Martin F."/>
            <person name="Silar P."/>
            <person name="Natvig D.O."/>
            <person name="Lalanne C."/>
            <person name="Gautier V."/>
            <person name="Ament-Velasquez S.L."/>
            <person name="Kruys A."/>
            <person name="Hutchinson M.I."/>
            <person name="Powell A.J."/>
            <person name="Barry K."/>
            <person name="Miller A.N."/>
            <person name="Grigoriev I.V."/>
            <person name="Debuchy R."/>
            <person name="Gladieux P."/>
            <person name="Hiltunen Thoren M."/>
            <person name="Johannesson H."/>
        </authorList>
    </citation>
    <scope>NUCLEOTIDE SEQUENCE</scope>
    <source>
        <strain evidence="4">CBS 532.94</strain>
    </source>
</reference>
<dbReference type="EMBL" id="MU860012">
    <property type="protein sequence ID" value="KAK4242146.1"/>
    <property type="molecule type" value="Genomic_DNA"/>
</dbReference>
<dbReference type="InterPro" id="IPR027519">
    <property type="entry name" value="KFase_ver/fungi-typ"/>
</dbReference>
<reference evidence="4" key="2">
    <citation type="submission" date="2023-05" db="EMBL/GenBank/DDBJ databases">
        <authorList>
            <consortium name="Lawrence Berkeley National Laboratory"/>
            <person name="Steindorff A."/>
            <person name="Hensen N."/>
            <person name="Bonometti L."/>
            <person name="Westerberg I."/>
            <person name="Brannstrom I.O."/>
            <person name="Guillou S."/>
            <person name="Cros-Aarteil S."/>
            <person name="Calhoun S."/>
            <person name="Haridas S."/>
            <person name="Kuo A."/>
            <person name="Mondo S."/>
            <person name="Pangilinan J."/>
            <person name="Riley R."/>
            <person name="Labutti K."/>
            <person name="Andreopoulos B."/>
            <person name="Lipzen A."/>
            <person name="Chen C."/>
            <person name="Yanf M."/>
            <person name="Daum C."/>
            <person name="Ng V."/>
            <person name="Clum A."/>
            <person name="Ohm R."/>
            <person name="Martin F."/>
            <person name="Silar P."/>
            <person name="Natvig D."/>
            <person name="Lalanne C."/>
            <person name="Gautier V."/>
            <person name="Ament-Velasquez S.L."/>
            <person name="Kruys A."/>
            <person name="Hutchinson M.I."/>
            <person name="Powell A.J."/>
            <person name="Barry K."/>
            <person name="Miller A.N."/>
            <person name="Grigoriev I.V."/>
            <person name="Debuchy R."/>
            <person name="Gladieux P."/>
            <person name="Thoren M.H."/>
            <person name="Johannesson H."/>
        </authorList>
    </citation>
    <scope>NUCLEOTIDE SEQUENCE</scope>
    <source>
        <strain evidence="4">CBS 532.94</strain>
    </source>
</reference>
<feature type="short sequence motif" description="HGGXW" evidence="3">
    <location>
        <begin position="92"/>
        <end position="96"/>
    </location>
</feature>
<evidence type="ECO:0000313" key="4">
    <source>
        <dbReference type="EMBL" id="KAK4242146.1"/>
    </source>
</evidence>
<dbReference type="Gene3D" id="3.40.50.1820">
    <property type="entry name" value="alpha/beta hydrolase"/>
    <property type="match status" value="1"/>
</dbReference>
<keyword evidence="1 3" id="KW-0378">Hydrolase</keyword>
<comment type="domain">
    <text evidence="3">The main chain amide nitrogen atoms of the second glycine and its adjacent residue in the HGGXW motif define the oxyanion hole, and stabilize the oxyanion that forms during the nucleophilic attack by the catalytic serine during substrate cleavage.</text>
</comment>
<dbReference type="GO" id="GO:0034354">
    <property type="term" value="P:'de novo' NAD+ biosynthetic process from L-tryptophan"/>
    <property type="evidence" value="ECO:0007669"/>
    <property type="project" value="UniProtKB-UniRule"/>
</dbReference>
<protein>
    <recommendedName>
        <fullName evidence="3">Kynurenine formamidase</fullName>
        <shortName evidence="3">KFA</shortName>
        <shortName evidence="3">KFase</shortName>
        <ecNumber evidence="3">3.5.1.9</ecNumber>
    </recommendedName>
    <alternativeName>
        <fullName evidence="3">Arylformamidase</fullName>
    </alternativeName>
    <alternativeName>
        <fullName evidence="3">N-formylkynurenine formamidase</fullName>
        <shortName evidence="3">FKF</shortName>
    </alternativeName>
</protein>
<dbReference type="PANTHER" id="PTHR48081">
    <property type="entry name" value="AB HYDROLASE SUPERFAMILY PROTEIN C4A8.06C"/>
    <property type="match status" value="1"/>
</dbReference>
<dbReference type="HAMAP" id="MF_03014">
    <property type="entry name" value="KFase"/>
    <property type="match status" value="1"/>
</dbReference>
<feature type="active site" evidence="3">
    <location>
        <position position="354"/>
    </location>
</feature>
<comment type="function">
    <text evidence="3">Catalyzes the hydrolysis of N-formyl-L-kynurenine to L-kynurenine, the second step in the kynurenine pathway of tryptophan degradation. Kynurenine may be further oxidized to nicotinic acid, NAD(H) and NADP(H). Required for elimination of toxic metabolites.</text>
</comment>
<evidence type="ECO:0000256" key="3">
    <source>
        <dbReference type="HAMAP-Rule" id="MF_03014"/>
    </source>
</evidence>
<dbReference type="GO" id="GO:0019441">
    <property type="term" value="P:L-tryptophan catabolic process to kynurenine"/>
    <property type="evidence" value="ECO:0007669"/>
    <property type="project" value="UniProtKB-UniRule"/>
</dbReference>
<name>A0AAN7HA15_9PEZI</name>
<gene>
    <name evidence="4" type="ORF">C8A03DRAFT_11693</name>
</gene>
<dbReference type="EC" id="3.5.1.9" evidence="3"/>
<dbReference type="AlphaFoldDB" id="A0AAN7HA15"/>
<comment type="pathway">
    <text evidence="3">Amino-acid degradation; L-tryptophan degradation via kynurenine pathway; L-kynurenine from L-tryptophan: step 2/2.</text>
</comment>
<comment type="catalytic activity">
    <reaction evidence="3">
        <text>N-formyl-L-kynurenine + H2O = L-kynurenine + formate + H(+)</text>
        <dbReference type="Rhea" id="RHEA:13009"/>
        <dbReference type="ChEBI" id="CHEBI:15377"/>
        <dbReference type="ChEBI" id="CHEBI:15378"/>
        <dbReference type="ChEBI" id="CHEBI:15740"/>
        <dbReference type="ChEBI" id="CHEBI:57959"/>
        <dbReference type="ChEBI" id="CHEBI:58629"/>
        <dbReference type="EC" id="3.5.1.9"/>
    </reaction>
</comment>
<dbReference type="InterPro" id="IPR050300">
    <property type="entry name" value="GDXG_lipolytic_enzyme"/>
</dbReference>
<dbReference type="GO" id="GO:0004061">
    <property type="term" value="F:arylformamidase activity"/>
    <property type="evidence" value="ECO:0007669"/>
    <property type="project" value="UniProtKB-UniRule"/>
</dbReference>
<dbReference type="Proteomes" id="UP001303760">
    <property type="component" value="Unassembled WGS sequence"/>
</dbReference>
<comment type="caution">
    <text evidence="4">The sequence shown here is derived from an EMBL/GenBank/DDBJ whole genome shotgun (WGS) entry which is preliminary data.</text>
</comment>
<feature type="active site" evidence="3">
    <location>
        <position position="321"/>
    </location>
</feature>
<keyword evidence="5" id="KW-1185">Reference proteome</keyword>
<comment type="subunit">
    <text evidence="3">Homodimer.</text>
</comment>
<sequence>MPSAAADPVWDAWASVPWTPVDVPKTSSSASSGTVTVGWHKAGVPYLPLGEALSLQTLDLWIPSSATGTGAAPDINSLPSGPHGSVWIIYIHGGAWRDPRITFASFTPAATNLLFRALSSSNDNSSSPSHNPKLAGLVSLNYRLSPHPSHPSPDPARNAKHPDHISDILTALSFLSRLGVIPRRSNINNNNTGNNTKWILAGHSCGATLSFQTLMPLPPLLPTPPLLLSSSSPQPPSAVVGFNGLYDLAGFIADPPQGYAHLRDGYREFTVGAFGEDESVWRAVCPASCEAGWVRRGWVGEGKEEEKAGKVVVMLVQSREDQLVPWQQLERMRECLEREGRLVEVRVREARGEHDEIWREGGRMAEVLWEVVEGL</sequence>
<dbReference type="SUPFAM" id="SSF53474">
    <property type="entry name" value="alpha/beta-Hydrolases"/>
    <property type="match status" value="1"/>
</dbReference>
<keyword evidence="2 3" id="KW-0823">Tryptophan catabolism</keyword>
<dbReference type="PANTHER" id="PTHR48081:SF33">
    <property type="entry name" value="KYNURENINE FORMAMIDASE"/>
    <property type="match status" value="1"/>
</dbReference>
<evidence type="ECO:0000256" key="1">
    <source>
        <dbReference type="ARBA" id="ARBA00022801"/>
    </source>
</evidence>
<comment type="similarity">
    <text evidence="3">Belongs to the kynurenine formamidase family.</text>
</comment>
<evidence type="ECO:0000256" key="2">
    <source>
        <dbReference type="ARBA" id="ARBA00023079"/>
    </source>
</evidence>
<dbReference type="InterPro" id="IPR029058">
    <property type="entry name" value="AB_hydrolase_fold"/>
</dbReference>
<organism evidence="4 5">
    <name type="scientific">Achaetomium macrosporum</name>
    <dbReference type="NCBI Taxonomy" id="79813"/>
    <lineage>
        <taxon>Eukaryota</taxon>
        <taxon>Fungi</taxon>
        <taxon>Dikarya</taxon>
        <taxon>Ascomycota</taxon>
        <taxon>Pezizomycotina</taxon>
        <taxon>Sordariomycetes</taxon>
        <taxon>Sordariomycetidae</taxon>
        <taxon>Sordariales</taxon>
        <taxon>Chaetomiaceae</taxon>
        <taxon>Achaetomium</taxon>
    </lineage>
</organism>
<evidence type="ECO:0000313" key="5">
    <source>
        <dbReference type="Proteomes" id="UP001303760"/>
    </source>
</evidence>
<feature type="active site" description="Nucleophile" evidence="3">
    <location>
        <position position="204"/>
    </location>
</feature>